<sequence length="74" mass="7711">MGRSGAVVAPIPSTTATDKVADDLTGAMMAGIRATTALDLPISWFDRKQRDREMGAVVALIPATTIPNEVIGCP</sequence>
<comment type="caution">
    <text evidence="1">The sequence shown here is derived from an EMBL/GenBank/DDBJ whole genome shotgun (WGS) entry which is preliminary data.</text>
</comment>
<dbReference type="AlphaFoldDB" id="A0A2I0J1Q0"/>
<keyword evidence="2" id="KW-1185">Reference proteome</keyword>
<gene>
    <name evidence="1" type="ORF">CRG98_029413</name>
</gene>
<dbReference type="Proteomes" id="UP000233551">
    <property type="component" value="Unassembled WGS sequence"/>
</dbReference>
<reference evidence="1 2" key="1">
    <citation type="submission" date="2017-11" db="EMBL/GenBank/DDBJ databases">
        <title>De-novo sequencing of pomegranate (Punica granatum L.) genome.</title>
        <authorList>
            <person name="Akparov Z."/>
            <person name="Amiraslanov A."/>
            <person name="Hajiyeva S."/>
            <person name="Abbasov M."/>
            <person name="Kaur K."/>
            <person name="Hamwieh A."/>
            <person name="Solovyev V."/>
            <person name="Salamov A."/>
            <person name="Braich B."/>
            <person name="Kosarev P."/>
            <person name="Mahmoud A."/>
            <person name="Hajiyev E."/>
            <person name="Babayeva S."/>
            <person name="Izzatullayeva V."/>
            <person name="Mammadov A."/>
            <person name="Mammadov A."/>
            <person name="Sharifova S."/>
            <person name="Ojaghi J."/>
            <person name="Eynullazada K."/>
            <person name="Bayramov B."/>
            <person name="Abdulazimova A."/>
            <person name="Shahmuradov I."/>
        </authorList>
    </citation>
    <scope>NUCLEOTIDE SEQUENCE [LARGE SCALE GENOMIC DNA]</scope>
    <source>
        <strain evidence="2">cv. AG2017</strain>
        <tissue evidence="1">Leaf</tissue>
    </source>
</reference>
<protein>
    <submittedName>
        <fullName evidence="1">Uncharacterized protein</fullName>
    </submittedName>
</protein>
<accession>A0A2I0J1Q0</accession>
<name>A0A2I0J1Q0_PUNGR</name>
<organism evidence="1 2">
    <name type="scientific">Punica granatum</name>
    <name type="common">Pomegranate</name>
    <dbReference type="NCBI Taxonomy" id="22663"/>
    <lineage>
        <taxon>Eukaryota</taxon>
        <taxon>Viridiplantae</taxon>
        <taxon>Streptophyta</taxon>
        <taxon>Embryophyta</taxon>
        <taxon>Tracheophyta</taxon>
        <taxon>Spermatophyta</taxon>
        <taxon>Magnoliopsida</taxon>
        <taxon>eudicotyledons</taxon>
        <taxon>Gunneridae</taxon>
        <taxon>Pentapetalae</taxon>
        <taxon>rosids</taxon>
        <taxon>malvids</taxon>
        <taxon>Myrtales</taxon>
        <taxon>Lythraceae</taxon>
        <taxon>Punica</taxon>
    </lineage>
</organism>
<evidence type="ECO:0000313" key="1">
    <source>
        <dbReference type="EMBL" id="PKI50169.1"/>
    </source>
</evidence>
<evidence type="ECO:0000313" key="2">
    <source>
        <dbReference type="Proteomes" id="UP000233551"/>
    </source>
</evidence>
<proteinExistence type="predicted"/>
<dbReference type="EMBL" id="PGOL01002142">
    <property type="protein sequence ID" value="PKI50169.1"/>
    <property type="molecule type" value="Genomic_DNA"/>
</dbReference>